<protein>
    <submittedName>
        <fullName evidence="1">Uncharacterized protein</fullName>
    </submittedName>
</protein>
<evidence type="ECO:0000313" key="2">
    <source>
        <dbReference type="Proteomes" id="UP000003573"/>
    </source>
</evidence>
<dbReference type="Proteomes" id="UP000003573">
    <property type="component" value="Unassembled WGS sequence"/>
</dbReference>
<reference evidence="1 2" key="1">
    <citation type="journal article" date="2014" name="Int. J. Syst. Evol. Microbiol.">
        <title>Phylogenomics and the dynamic genome evolution of the genus Streptococcus.</title>
        <authorList>
            <consortium name="The Broad Institute Genome Sequencing Platform"/>
            <person name="Richards V.P."/>
            <person name="Palmer S.R."/>
            <person name="Pavinski Bitar P.D."/>
            <person name="Qin X."/>
            <person name="Weinstock G.M."/>
            <person name="Highlander S.K."/>
            <person name="Town C.D."/>
            <person name="Burne R.A."/>
            <person name="Stanhope M.J."/>
        </authorList>
    </citation>
    <scope>NUCLEOTIDE SEQUENCE [LARGE SCALE GENOMIC DNA]</scope>
    <source>
        <strain evidence="1 2">NCTC 11558</strain>
    </source>
</reference>
<dbReference type="STRING" id="764298.STRMA_1530"/>
<name>G5JWY7_9STRE</name>
<accession>G5JWY7</accession>
<organism evidence="1 2">
    <name type="scientific">Streptococcus macacae NCTC 11558</name>
    <dbReference type="NCBI Taxonomy" id="764298"/>
    <lineage>
        <taxon>Bacteria</taxon>
        <taxon>Bacillati</taxon>
        <taxon>Bacillota</taxon>
        <taxon>Bacilli</taxon>
        <taxon>Lactobacillales</taxon>
        <taxon>Streptococcaceae</taxon>
        <taxon>Streptococcus</taxon>
    </lineage>
</organism>
<sequence>MKQLKKVNLEEKLFLETYKKKSLHYFREILTYCLIITKLTNK</sequence>
<dbReference type="AlphaFoldDB" id="G5JWY7"/>
<dbReference type="EMBL" id="AEUW02000001">
    <property type="protein sequence ID" value="EHJ52999.1"/>
    <property type="molecule type" value="Genomic_DNA"/>
</dbReference>
<evidence type="ECO:0000313" key="1">
    <source>
        <dbReference type="EMBL" id="EHJ52999.1"/>
    </source>
</evidence>
<proteinExistence type="predicted"/>
<gene>
    <name evidence="1" type="ORF">STRMA_1530</name>
</gene>
<keyword evidence="2" id="KW-1185">Reference proteome</keyword>
<comment type="caution">
    <text evidence="1">The sequence shown here is derived from an EMBL/GenBank/DDBJ whole genome shotgun (WGS) entry which is preliminary data.</text>
</comment>